<dbReference type="Proteomes" id="UP001589683">
    <property type="component" value="Unassembled WGS sequence"/>
</dbReference>
<dbReference type="Pfam" id="PF01323">
    <property type="entry name" value="DSBA"/>
    <property type="match status" value="1"/>
</dbReference>
<reference evidence="3 4" key="1">
    <citation type="submission" date="2024-09" db="EMBL/GenBank/DDBJ databases">
        <authorList>
            <person name="Sun Q."/>
            <person name="Mori K."/>
        </authorList>
    </citation>
    <scope>NUCLEOTIDE SEQUENCE [LARGE SCALE GENOMIC DNA]</scope>
    <source>
        <strain evidence="3 4">CECT 8726</strain>
    </source>
</reference>
<proteinExistence type="inferred from homology"/>
<dbReference type="InterPro" id="IPR001853">
    <property type="entry name" value="DSBA-like_thioredoxin_dom"/>
</dbReference>
<dbReference type="PIRSF" id="PIRSF006386">
    <property type="entry name" value="HCCAis_GSTk"/>
    <property type="match status" value="1"/>
</dbReference>
<dbReference type="EC" id="5.99.1.4" evidence="1"/>
<organism evidence="3 4">
    <name type="scientific">Pseudohalocynthiibacter aestuariivivens</name>
    <dbReference type="NCBI Taxonomy" id="1591409"/>
    <lineage>
        <taxon>Bacteria</taxon>
        <taxon>Pseudomonadati</taxon>
        <taxon>Pseudomonadota</taxon>
        <taxon>Alphaproteobacteria</taxon>
        <taxon>Rhodobacterales</taxon>
        <taxon>Paracoccaceae</taxon>
        <taxon>Pseudohalocynthiibacter</taxon>
    </lineage>
</organism>
<keyword evidence="1" id="KW-0413">Isomerase</keyword>
<sequence length="216" mass="24772">MADRVDVYYSLQSDYCYFLLERLIWLHGQGVEVVMRPVLGGVLRIPDRFKYRDMLEQRYFETDTLRTAAFLGLPYAYPDPSPISFMSGSLWVAEQNQPLNERLSRLFVGSVREGKGLEFLDHVGRTLWDGSTPGWDKGDHLKNAMARAGLDIKEVLSENEWPATEKTLQENANDLLEAGHWGVPLMVVDGEPFFGQDRFDQVVWRLGLPGYIRRDA</sequence>
<dbReference type="PANTHER" id="PTHR42943">
    <property type="entry name" value="GLUTATHIONE S-TRANSFERASE KAPPA"/>
    <property type="match status" value="1"/>
</dbReference>
<dbReference type="InterPro" id="IPR014440">
    <property type="entry name" value="HCCAis_GSTk"/>
</dbReference>
<evidence type="ECO:0000259" key="2">
    <source>
        <dbReference type="Pfam" id="PF01323"/>
    </source>
</evidence>
<feature type="domain" description="DSBA-like thioredoxin" evidence="2">
    <location>
        <begin position="4"/>
        <end position="203"/>
    </location>
</feature>
<evidence type="ECO:0000256" key="1">
    <source>
        <dbReference type="PIRNR" id="PIRNR006386"/>
    </source>
</evidence>
<comment type="catalytic activity">
    <reaction evidence="1">
        <text>2-hydroxychromene-2-carboxylate = (3E)-4-(2-hydroxyphenyl)-2-oxobut-3-enoate</text>
        <dbReference type="Rhea" id="RHEA:27401"/>
        <dbReference type="ChEBI" id="CHEBI:59350"/>
        <dbReference type="ChEBI" id="CHEBI:59353"/>
        <dbReference type="EC" id="5.99.1.4"/>
    </reaction>
</comment>
<dbReference type="InterPro" id="IPR051924">
    <property type="entry name" value="GST_Kappa/NadH"/>
</dbReference>
<name>A0ABV5JMB2_9RHOB</name>
<evidence type="ECO:0000313" key="4">
    <source>
        <dbReference type="Proteomes" id="UP001589683"/>
    </source>
</evidence>
<dbReference type="SUPFAM" id="SSF52833">
    <property type="entry name" value="Thioredoxin-like"/>
    <property type="match status" value="1"/>
</dbReference>
<dbReference type="EMBL" id="JBHMEA010000051">
    <property type="protein sequence ID" value="MFB9233823.1"/>
    <property type="molecule type" value="Genomic_DNA"/>
</dbReference>
<gene>
    <name evidence="3" type="ORF">ACFFUT_18675</name>
</gene>
<dbReference type="Gene3D" id="3.40.30.10">
    <property type="entry name" value="Glutaredoxin"/>
    <property type="match status" value="1"/>
</dbReference>
<comment type="caution">
    <text evidence="3">The sequence shown here is derived from an EMBL/GenBank/DDBJ whole genome shotgun (WGS) entry which is preliminary data.</text>
</comment>
<comment type="similarity">
    <text evidence="1">Belongs to the GST superfamily. NadH family.</text>
</comment>
<dbReference type="PANTHER" id="PTHR42943:SF2">
    <property type="entry name" value="GLUTATHIONE S-TRANSFERASE KAPPA 1"/>
    <property type="match status" value="1"/>
</dbReference>
<dbReference type="InterPro" id="IPR036249">
    <property type="entry name" value="Thioredoxin-like_sf"/>
</dbReference>
<keyword evidence="4" id="KW-1185">Reference proteome</keyword>
<accession>A0ABV5JMB2</accession>
<dbReference type="RefSeq" id="WP_213889749.1">
    <property type="nucleotide sequence ID" value="NZ_JAGFNU010000007.1"/>
</dbReference>
<protein>
    <recommendedName>
        <fullName evidence="1">2-hydroxychromene-2-carboxylate isomerase</fullName>
        <ecNumber evidence="1">5.99.1.4</ecNumber>
    </recommendedName>
</protein>
<evidence type="ECO:0000313" key="3">
    <source>
        <dbReference type="EMBL" id="MFB9233823.1"/>
    </source>
</evidence>